<organism evidence="1 2">
    <name type="scientific">Aromia moschata</name>
    <dbReference type="NCBI Taxonomy" id="1265417"/>
    <lineage>
        <taxon>Eukaryota</taxon>
        <taxon>Metazoa</taxon>
        <taxon>Ecdysozoa</taxon>
        <taxon>Arthropoda</taxon>
        <taxon>Hexapoda</taxon>
        <taxon>Insecta</taxon>
        <taxon>Pterygota</taxon>
        <taxon>Neoptera</taxon>
        <taxon>Endopterygota</taxon>
        <taxon>Coleoptera</taxon>
        <taxon>Polyphaga</taxon>
        <taxon>Cucujiformia</taxon>
        <taxon>Chrysomeloidea</taxon>
        <taxon>Cerambycidae</taxon>
        <taxon>Cerambycinae</taxon>
        <taxon>Callichromatini</taxon>
        <taxon>Aromia</taxon>
    </lineage>
</organism>
<name>A0AAV8YIS3_9CUCU</name>
<evidence type="ECO:0000313" key="2">
    <source>
        <dbReference type="Proteomes" id="UP001162162"/>
    </source>
</evidence>
<comment type="caution">
    <text evidence="1">The sequence shown here is derived from an EMBL/GenBank/DDBJ whole genome shotgun (WGS) entry which is preliminary data.</text>
</comment>
<sequence length="75" mass="8867">MTDLSGYVGVKKQAVLFYLFSDGWPPKCMDSRRGKWNRVCDRLQCRSVSTKIKKTKDCSQDQRIKLQKFFRTMRA</sequence>
<keyword evidence="2" id="KW-1185">Reference proteome</keyword>
<gene>
    <name evidence="1" type="ORF">NQ318_011187</name>
</gene>
<reference evidence="1" key="1">
    <citation type="journal article" date="2023" name="Insect Mol. Biol.">
        <title>Genome sequencing provides insights into the evolution of gene families encoding plant cell wall-degrading enzymes in longhorned beetles.</title>
        <authorList>
            <person name="Shin N.R."/>
            <person name="Okamura Y."/>
            <person name="Kirsch R."/>
            <person name="Pauchet Y."/>
        </authorList>
    </citation>
    <scope>NUCLEOTIDE SEQUENCE</scope>
    <source>
        <strain evidence="1">AMC_N1</strain>
    </source>
</reference>
<accession>A0AAV8YIS3</accession>
<protein>
    <submittedName>
        <fullName evidence="1">Uncharacterized protein</fullName>
    </submittedName>
</protein>
<dbReference type="Proteomes" id="UP001162162">
    <property type="component" value="Unassembled WGS sequence"/>
</dbReference>
<evidence type="ECO:0000313" key="1">
    <source>
        <dbReference type="EMBL" id="KAJ8950886.1"/>
    </source>
</evidence>
<dbReference type="EMBL" id="JAPWTK010000093">
    <property type="protein sequence ID" value="KAJ8950886.1"/>
    <property type="molecule type" value="Genomic_DNA"/>
</dbReference>
<proteinExistence type="predicted"/>
<dbReference type="AlphaFoldDB" id="A0AAV8YIS3"/>